<dbReference type="OrthoDB" id="9764501at2"/>
<dbReference type="InterPro" id="IPR018517">
    <property type="entry name" value="tRNA_hU_synthase_CS"/>
</dbReference>
<dbReference type="CDD" id="cd02801">
    <property type="entry name" value="DUS_like_FMN"/>
    <property type="match status" value="1"/>
</dbReference>
<dbReference type="GO" id="GO:0003723">
    <property type="term" value="F:RNA binding"/>
    <property type="evidence" value="ECO:0007669"/>
    <property type="project" value="TreeGrafter"/>
</dbReference>
<evidence type="ECO:0000256" key="2">
    <source>
        <dbReference type="ARBA" id="ARBA00022630"/>
    </source>
</evidence>
<keyword evidence="4 7" id="KW-0819">tRNA processing</keyword>
<dbReference type="eggNOG" id="COG0042">
    <property type="taxonomic scope" value="Bacteria"/>
</dbReference>
<evidence type="ECO:0000256" key="1">
    <source>
        <dbReference type="ARBA" id="ARBA00001917"/>
    </source>
</evidence>
<name>E0TBI4_PARBH</name>
<dbReference type="HOGENOM" id="CLU_013299_0_1_5"/>
<dbReference type="SUPFAM" id="SSF51395">
    <property type="entry name" value="FMN-linked oxidoreductases"/>
    <property type="match status" value="1"/>
</dbReference>
<dbReference type="Proteomes" id="UP000001302">
    <property type="component" value="Chromosome"/>
</dbReference>
<keyword evidence="9" id="KW-0547">Nucleotide-binding</keyword>
<dbReference type="PROSITE" id="PS01136">
    <property type="entry name" value="UPF0034"/>
    <property type="match status" value="1"/>
</dbReference>
<feature type="binding site" evidence="9">
    <location>
        <position position="88"/>
    </location>
    <ligand>
        <name>FMN</name>
        <dbReference type="ChEBI" id="CHEBI:58210"/>
    </ligand>
</feature>
<reference evidence="11 12" key="2">
    <citation type="journal article" date="2011" name="J. Bacteriol.">
        <title>Complete genome sequence of strain HTCC2503T of Parvularcula bermudensis, the type species of the order "Parvularculales" in the class Alphaproteobacteria.</title>
        <authorList>
            <person name="Oh H.M."/>
            <person name="Kang I."/>
            <person name="Vergin K.L."/>
            <person name="Kang D."/>
            <person name="Rhee K.H."/>
            <person name="Giovannoni S.J."/>
            <person name="Cho J.C."/>
        </authorList>
    </citation>
    <scope>NUCLEOTIDE SEQUENCE [LARGE SCALE GENOMIC DNA]</scope>
    <source>
        <strain evidence="12">ATCC BAA-594 / HTCC2503 / KCTC 12087</strain>
    </source>
</reference>
<dbReference type="PIRSF" id="PIRSF006621">
    <property type="entry name" value="Dus"/>
    <property type="match status" value="1"/>
</dbReference>
<evidence type="ECO:0000256" key="8">
    <source>
        <dbReference type="PIRSR" id="PIRSR006621-1"/>
    </source>
</evidence>
<evidence type="ECO:0000256" key="5">
    <source>
        <dbReference type="ARBA" id="ARBA00022857"/>
    </source>
</evidence>
<dbReference type="GO" id="GO:0050660">
    <property type="term" value="F:flavin adenine dinucleotide binding"/>
    <property type="evidence" value="ECO:0007669"/>
    <property type="project" value="InterPro"/>
</dbReference>
<proteinExistence type="inferred from homology"/>
<comment type="cofactor">
    <cofactor evidence="1 7 9">
        <name>FMN</name>
        <dbReference type="ChEBI" id="CHEBI:58210"/>
    </cofactor>
</comment>
<keyword evidence="5" id="KW-0521">NADP</keyword>
<gene>
    <name evidence="11" type="ordered locus">PB2503_01402</name>
</gene>
<accession>E0TBI4</accession>
<sequence length="368" mass="38594">MGQRANGPVAAASPVLAPLSIGPHPLERPVILAPMSGITDLPFRRAALRAGAPLVVSEMVASEEWVRERPDVALRAALPTGDSLNVIQLAGREARWMREGAAKAEALGADIIDINMGCPARKVTGLLSGSALMRDVDHALSLIKATLSGTSRPVTLKMRLGWDHGHLNAPEIAKGAADAGVAVITVHGRTRQQFYKGTADWRAVRATVEAVSVPVIVNGDIVDDVTARAALAQSGAAGVMIGRAAEGRPWLPAALAEALASGTPMIAPSFVDQIQGVRRLYDETLSHYAAGHGRSAAQGRQLGARMARKHLAAFIDGAPAPWSSAARREWRRVLCAENDPTRVVDLLSQLADGPVPPVGTQSVAFVAA</sequence>
<keyword evidence="6 7" id="KW-0560">Oxidoreductase</keyword>
<dbReference type="EC" id="1.3.1.-" evidence="7"/>
<feature type="active site" description="Proton donor" evidence="8">
    <location>
        <position position="118"/>
    </location>
</feature>
<comment type="function">
    <text evidence="7">Catalyzes the synthesis of 5,6-dihydrouridine (D), a modified base found in the D-loop of most tRNAs, via the reduction of the C5-C6 double bond in target uridines.</text>
</comment>
<feature type="binding site" evidence="9">
    <location>
        <position position="157"/>
    </location>
    <ligand>
        <name>FMN</name>
        <dbReference type="ChEBI" id="CHEBI:58210"/>
    </ligand>
</feature>
<dbReference type="EMBL" id="CP002156">
    <property type="protein sequence ID" value="ADM08359.1"/>
    <property type="molecule type" value="Genomic_DNA"/>
</dbReference>
<evidence type="ECO:0000313" key="12">
    <source>
        <dbReference type="Proteomes" id="UP000001302"/>
    </source>
</evidence>
<dbReference type="InterPro" id="IPR035587">
    <property type="entry name" value="DUS-like_FMN-bd"/>
</dbReference>
<dbReference type="PANTHER" id="PTHR45846">
    <property type="entry name" value="TRNA-DIHYDROURIDINE(47) SYNTHASE [NAD(P)(+)]-LIKE"/>
    <property type="match status" value="1"/>
</dbReference>
<dbReference type="GO" id="GO:0017150">
    <property type="term" value="F:tRNA dihydrouridine synthase activity"/>
    <property type="evidence" value="ECO:0007669"/>
    <property type="project" value="InterPro"/>
</dbReference>
<evidence type="ECO:0000313" key="11">
    <source>
        <dbReference type="EMBL" id="ADM08359.1"/>
    </source>
</evidence>
<dbReference type="AlphaFoldDB" id="E0TBI4"/>
<dbReference type="PANTHER" id="PTHR45846:SF1">
    <property type="entry name" value="TRNA-DIHYDROURIDINE(47) SYNTHASE [NAD(P)(+)]-LIKE"/>
    <property type="match status" value="1"/>
</dbReference>
<dbReference type="KEGG" id="pbr:PB2503_01402"/>
<evidence type="ECO:0000256" key="6">
    <source>
        <dbReference type="ARBA" id="ARBA00023002"/>
    </source>
</evidence>
<keyword evidence="12" id="KW-1185">Reference proteome</keyword>
<evidence type="ECO:0000256" key="9">
    <source>
        <dbReference type="PIRSR" id="PIRSR006621-2"/>
    </source>
</evidence>
<protein>
    <recommendedName>
        <fullName evidence="7">tRNA-dihydrouridine synthase</fullName>
        <ecNumber evidence="7">1.3.1.-</ecNumber>
    </recommendedName>
</protein>
<keyword evidence="2 7" id="KW-0285">Flavoprotein</keyword>
<dbReference type="Pfam" id="PF01207">
    <property type="entry name" value="Dus"/>
    <property type="match status" value="1"/>
</dbReference>
<dbReference type="Gene3D" id="3.20.20.70">
    <property type="entry name" value="Aldolase class I"/>
    <property type="match status" value="1"/>
</dbReference>
<reference evidence="12" key="1">
    <citation type="submission" date="2010-08" db="EMBL/GenBank/DDBJ databases">
        <title>Genome sequence of Parvularcula bermudensis HTCC2503.</title>
        <authorList>
            <person name="Kang D.-M."/>
            <person name="Oh H.-M."/>
            <person name="Cho J.-C."/>
        </authorList>
    </citation>
    <scope>NUCLEOTIDE SEQUENCE [LARGE SCALE GENOMIC DNA]</scope>
    <source>
        <strain evidence="12">ATCC BAA-594 / HTCC2503 / KCTC 12087</strain>
    </source>
</reference>
<feature type="binding site" evidence="9">
    <location>
        <position position="187"/>
    </location>
    <ligand>
        <name>FMN</name>
        <dbReference type="ChEBI" id="CHEBI:58210"/>
    </ligand>
</feature>
<keyword evidence="3 7" id="KW-0288">FMN</keyword>
<feature type="binding site" evidence="9">
    <location>
        <begin position="242"/>
        <end position="243"/>
    </location>
    <ligand>
        <name>FMN</name>
        <dbReference type="ChEBI" id="CHEBI:58210"/>
    </ligand>
</feature>
<dbReference type="STRING" id="314260.PB2503_01402"/>
<dbReference type="RefSeq" id="WP_013299333.1">
    <property type="nucleotide sequence ID" value="NC_014414.1"/>
</dbReference>
<evidence type="ECO:0000256" key="7">
    <source>
        <dbReference type="PIRNR" id="PIRNR006621"/>
    </source>
</evidence>
<organism evidence="11 12">
    <name type="scientific">Parvularcula bermudensis (strain ATCC BAA-594 / HTCC2503 / KCTC 12087)</name>
    <dbReference type="NCBI Taxonomy" id="314260"/>
    <lineage>
        <taxon>Bacteria</taxon>
        <taxon>Pseudomonadati</taxon>
        <taxon>Pseudomonadota</taxon>
        <taxon>Alphaproteobacteria</taxon>
        <taxon>Parvularculales</taxon>
        <taxon>Parvularculaceae</taxon>
        <taxon>Parvularcula</taxon>
    </lineage>
</organism>
<feature type="domain" description="DUS-like FMN-binding" evidence="10">
    <location>
        <begin position="31"/>
        <end position="342"/>
    </location>
</feature>
<dbReference type="InterPro" id="IPR001269">
    <property type="entry name" value="DUS_fam"/>
</dbReference>
<evidence type="ECO:0000256" key="4">
    <source>
        <dbReference type="ARBA" id="ARBA00022694"/>
    </source>
</evidence>
<dbReference type="InterPro" id="IPR013785">
    <property type="entry name" value="Aldolase_TIM"/>
</dbReference>
<comment type="similarity">
    <text evidence="7">Belongs to the dus family.</text>
</comment>
<evidence type="ECO:0000256" key="3">
    <source>
        <dbReference type="ARBA" id="ARBA00022643"/>
    </source>
</evidence>
<evidence type="ECO:0000259" key="10">
    <source>
        <dbReference type="Pfam" id="PF01207"/>
    </source>
</evidence>